<gene>
    <name evidence="2" type="ORF">JOQ06_028593</name>
</gene>
<accession>A0AAD6FL88</accession>
<dbReference type="AlphaFoldDB" id="A0AAD6FL88"/>
<feature type="region of interest" description="Disordered" evidence="1">
    <location>
        <begin position="1"/>
        <end position="29"/>
    </location>
</feature>
<protein>
    <recommendedName>
        <fullName evidence="4">Dynactin subunit 1</fullName>
    </recommendedName>
</protein>
<proteinExistence type="predicted"/>
<dbReference type="SUPFAM" id="SSF74924">
    <property type="entry name" value="Cap-Gly domain"/>
    <property type="match status" value="1"/>
</dbReference>
<dbReference type="Proteomes" id="UP001219934">
    <property type="component" value="Unassembled WGS sequence"/>
</dbReference>
<dbReference type="EMBL" id="JAPTMU010000008">
    <property type="protein sequence ID" value="KAJ4939132.1"/>
    <property type="molecule type" value="Genomic_DNA"/>
</dbReference>
<evidence type="ECO:0000313" key="2">
    <source>
        <dbReference type="EMBL" id="KAJ4939132.1"/>
    </source>
</evidence>
<dbReference type="Gene3D" id="2.30.30.190">
    <property type="entry name" value="CAP Gly-rich-like domain"/>
    <property type="match status" value="1"/>
</dbReference>
<keyword evidence="3" id="KW-1185">Reference proteome</keyword>
<sequence>MSQTRRNTYTRTTSSGSSRMSSDGGGRPIKVGSLVEVIGKAQRGAVAYIGNTLFASGKWNRGIFVRQSQIQLFDDGADTTSPETPEPGTGKIPKREILETPKSTKLADVVEAV</sequence>
<comment type="caution">
    <text evidence="2">The sequence shown here is derived from an EMBL/GenBank/DDBJ whole genome shotgun (WGS) entry which is preliminary data.</text>
</comment>
<feature type="compositionally biased region" description="Low complexity" evidence="1">
    <location>
        <begin position="1"/>
        <end position="22"/>
    </location>
</feature>
<organism evidence="2 3">
    <name type="scientific">Pogonophryne albipinna</name>
    <dbReference type="NCBI Taxonomy" id="1090488"/>
    <lineage>
        <taxon>Eukaryota</taxon>
        <taxon>Metazoa</taxon>
        <taxon>Chordata</taxon>
        <taxon>Craniata</taxon>
        <taxon>Vertebrata</taxon>
        <taxon>Euteleostomi</taxon>
        <taxon>Actinopterygii</taxon>
        <taxon>Neopterygii</taxon>
        <taxon>Teleostei</taxon>
        <taxon>Neoteleostei</taxon>
        <taxon>Acanthomorphata</taxon>
        <taxon>Eupercaria</taxon>
        <taxon>Perciformes</taxon>
        <taxon>Notothenioidei</taxon>
        <taxon>Pogonophryne</taxon>
    </lineage>
</organism>
<dbReference type="InterPro" id="IPR036859">
    <property type="entry name" value="CAP-Gly_dom_sf"/>
</dbReference>
<evidence type="ECO:0008006" key="4">
    <source>
        <dbReference type="Google" id="ProtNLM"/>
    </source>
</evidence>
<reference evidence="2" key="1">
    <citation type="submission" date="2022-11" db="EMBL/GenBank/DDBJ databases">
        <title>Chromosome-level genome of Pogonophryne albipinna.</title>
        <authorList>
            <person name="Jo E."/>
        </authorList>
    </citation>
    <scope>NUCLEOTIDE SEQUENCE</scope>
    <source>
        <strain evidence="2">SGF0006</strain>
        <tissue evidence="2">Muscle</tissue>
    </source>
</reference>
<name>A0AAD6FL88_9TELE</name>
<evidence type="ECO:0000313" key="3">
    <source>
        <dbReference type="Proteomes" id="UP001219934"/>
    </source>
</evidence>
<evidence type="ECO:0000256" key="1">
    <source>
        <dbReference type="SAM" id="MobiDB-lite"/>
    </source>
</evidence>